<dbReference type="GeneID" id="22913798"/>
<dbReference type="PANTHER" id="PTHR11472">
    <property type="entry name" value="DNA REPAIR DEAD HELICASE RAD3/XP-D SUBFAMILY MEMBER"/>
    <property type="match status" value="1"/>
</dbReference>
<protein>
    <recommendedName>
        <fullName evidence="17">DNA 5'-3' helicase</fullName>
        <ecNumber evidence="17">5.6.2.3</ecNumber>
    </recommendedName>
</protein>
<dbReference type="Gene3D" id="3.40.50.300">
    <property type="entry name" value="P-loop containing nucleotide triphosphate hydrolases"/>
    <property type="match status" value="2"/>
</dbReference>
<evidence type="ECO:0000256" key="19">
    <source>
        <dbReference type="SAM" id="MobiDB-lite"/>
    </source>
</evidence>
<dbReference type="VEuPathDB" id="CryptoDB:GNI_106410"/>
<dbReference type="NCBIfam" id="TIGR00604">
    <property type="entry name" value="rad3"/>
    <property type="match status" value="1"/>
</dbReference>
<evidence type="ECO:0000256" key="10">
    <source>
        <dbReference type="ARBA" id="ARBA00022840"/>
    </source>
</evidence>
<dbReference type="Proteomes" id="UP000019763">
    <property type="component" value="Unassembled WGS sequence"/>
</dbReference>
<dbReference type="SMART" id="SM00491">
    <property type="entry name" value="HELICc2"/>
    <property type="match status" value="1"/>
</dbReference>
<dbReference type="GO" id="GO:0045951">
    <property type="term" value="P:positive regulation of mitotic recombination"/>
    <property type="evidence" value="ECO:0007669"/>
    <property type="project" value="TreeGrafter"/>
</dbReference>
<evidence type="ECO:0000256" key="11">
    <source>
        <dbReference type="ARBA" id="ARBA00023004"/>
    </source>
</evidence>
<dbReference type="CDD" id="cd18788">
    <property type="entry name" value="SF2_C_XPD"/>
    <property type="match status" value="1"/>
</dbReference>
<evidence type="ECO:0000256" key="1">
    <source>
        <dbReference type="ARBA" id="ARBA00001966"/>
    </source>
</evidence>
<dbReference type="EMBL" id="AFNH02000792">
    <property type="protein sequence ID" value="EZG56010.1"/>
    <property type="molecule type" value="Genomic_DNA"/>
</dbReference>
<comment type="catalytic activity">
    <reaction evidence="18">
        <text>ATP + H2O = ADP + phosphate + H(+)</text>
        <dbReference type="Rhea" id="RHEA:13065"/>
        <dbReference type="ChEBI" id="CHEBI:15377"/>
        <dbReference type="ChEBI" id="CHEBI:15378"/>
        <dbReference type="ChEBI" id="CHEBI:30616"/>
        <dbReference type="ChEBI" id="CHEBI:43474"/>
        <dbReference type="ChEBI" id="CHEBI:456216"/>
        <dbReference type="EC" id="5.6.2.3"/>
    </reaction>
</comment>
<evidence type="ECO:0000256" key="2">
    <source>
        <dbReference type="ARBA" id="ARBA00004123"/>
    </source>
</evidence>
<evidence type="ECO:0000256" key="14">
    <source>
        <dbReference type="ARBA" id="ARBA00023204"/>
    </source>
</evidence>
<keyword evidence="9 21" id="KW-0347">Helicase</keyword>
<feature type="region of interest" description="Disordered" evidence="19">
    <location>
        <begin position="865"/>
        <end position="888"/>
    </location>
</feature>
<keyword evidence="13" id="KW-0238">DNA-binding</keyword>
<keyword evidence="12" id="KW-0411">Iron-sulfur</keyword>
<dbReference type="Pfam" id="PF06733">
    <property type="entry name" value="DEAD_2"/>
    <property type="match status" value="3"/>
</dbReference>
<keyword evidence="22" id="KW-1185">Reference proteome</keyword>
<dbReference type="InterPro" id="IPR014013">
    <property type="entry name" value="Helic_SF1/SF2_ATP-bd_DinG/Rad3"/>
</dbReference>
<dbReference type="EC" id="5.6.2.3" evidence="17"/>
<evidence type="ECO:0000256" key="4">
    <source>
        <dbReference type="ARBA" id="ARBA00022485"/>
    </source>
</evidence>
<dbReference type="GO" id="GO:0005524">
    <property type="term" value="F:ATP binding"/>
    <property type="evidence" value="ECO:0007669"/>
    <property type="project" value="UniProtKB-KW"/>
</dbReference>
<dbReference type="FunFam" id="3.40.50.300:FF:000128">
    <property type="entry name" value="Putative DNA repair helicase RAD3"/>
    <property type="match status" value="1"/>
</dbReference>
<dbReference type="PROSITE" id="PS51193">
    <property type="entry name" value="HELICASE_ATP_BIND_2"/>
    <property type="match status" value="1"/>
</dbReference>
<dbReference type="Pfam" id="PF13307">
    <property type="entry name" value="Helicase_C_2"/>
    <property type="match status" value="1"/>
</dbReference>
<dbReference type="OMA" id="WQTMGIL"/>
<evidence type="ECO:0000256" key="12">
    <source>
        <dbReference type="ARBA" id="ARBA00023014"/>
    </source>
</evidence>
<dbReference type="InterPro" id="IPR013020">
    <property type="entry name" value="Rad3/Chl1-like"/>
</dbReference>
<proteinExistence type="inferred from homology"/>
<dbReference type="FunFam" id="3.40.50.300:FF:000135">
    <property type="entry name" value="DNA repair helicase RAD3, putative"/>
    <property type="match status" value="1"/>
</dbReference>
<evidence type="ECO:0000259" key="20">
    <source>
        <dbReference type="PROSITE" id="PS51193"/>
    </source>
</evidence>
<dbReference type="SMART" id="SM00488">
    <property type="entry name" value="DEXDc2"/>
    <property type="match status" value="1"/>
</dbReference>
<keyword evidence="5" id="KW-0479">Metal-binding</keyword>
<evidence type="ECO:0000256" key="15">
    <source>
        <dbReference type="ARBA" id="ARBA00023235"/>
    </source>
</evidence>
<dbReference type="InterPro" id="IPR045028">
    <property type="entry name" value="DinG/Rad3-like"/>
</dbReference>
<evidence type="ECO:0000256" key="16">
    <source>
        <dbReference type="ARBA" id="ARBA00023242"/>
    </source>
</evidence>
<dbReference type="GO" id="GO:0051539">
    <property type="term" value="F:4 iron, 4 sulfur cluster binding"/>
    <property type="evidence" value="ECO:0007669"/>
    <property type="project" value="UniProtKB-KW"/>
</dbReference>
<evidence type="ECO:0000256" key="6">
    <source>
        <dbReference type="ARBA" id="ARBA00022741"/>
    </source>
</evidence>
<feature type="domain" description="Helicase ATP-binding" evidence="20">
    <location>
        <begin position="8"/>
        <end position="362"/>
    </location>
</feature>
<dbReference type="GO" id="GO:0046872">
    <property type="term" value="F:metal ion binding"/>
    <property type="evidence" value="ECO:0007669"/>
    <property type="project" value="UniProtKB-KW"/>
</dbReference>
<dbReference type="RefSeq" id="XP_011131378.1">
    <property type="nucleotide sequence ID" value="XM_011133076.1"/>
</dbReference>
<dbReference type="InterPro" id="IPR010614">
    <property type="entry name" value="RAD3-like_helicase_DEAD"/>
</dbReference>
<dbReference type="InterPro" id="IPR006555">
    <property type="entry name" value="ATP-dep_Helicase_C"/>
</dbReference>
<organism evidence="21 22">
    <name type="scientific">Gregarina niphandrodes</name>
    <name type="common">Septate eugregarine</name>
    <dbReference type="NCBI Taxonomy" id="110365"/>
    <lineage>
        <taxon>Eukaryota</taxon>
        <taxon>Sar</taxon>
        <taxon>Alveolata</taxon>
        <taxon>Apicomplexa</taxon>
        <taxon>Conoidasida</taxon>
        <taxon>Gregarinasina</taxon>
        <taxon>Eugregarinorida</taxon>
        <taxon>Gregarinidae</taxon>
        <taxon>Gregarina</taxon>
    </lineage>
</organism>
<dbReference type="PANTHER" id="PTHR11472:SF1">
    <property type="entry name" value="GENERAL TRANSCRIPTION AND DNA REPAIR FACTOR IIH HELICASE SUBUNIT XPD"/>
    <property type="match status" value="1"/>
</dbReference>
<dbReference type="Pfam" id="PF06777">
    <property type="entry name" value="HBB"/>
    <property type="match status" value="1"/>
</dbReference>
<evidence type="ECO:0000256" key="18">
    <source>
        <dbReference type="ARBA" id="ARBA00048954"/>
    </source>
</evidence>
<evidence type="ECO:0000256" key="13">
    <source>
        <dbReference type="ARBA" id="ARBA00023125"/>
    </source>
</evidence>
<dbReference type="OrthoDB" id="272481at2759"/>
<dbReference type="GO" id="GO:0006281">
    <property type="term" value="P:DNA repair"/>
    <property type="evidence" value="ECO:0007669"/>
    <property type="project" value="UniProtKB-KW"/>
</dbReference>
<keyword evidence="6" id="KW-0547">Nucleotide-binding</keyword>
<comment type="similarity">
    <text evidence="3">Belongs to the helicase family. RAD3/XPD subfamily.</text>
</comment>
<keyword evidence="10" id="KW-0067">ATP-binding</keyword>
<accession>A0A023B467</accession>
<keyword evidence="14" id="KW-0234">DNA repair</keyword>
<dbReference type="InterPro" id="IPR010643">
    <property type="entry name" value="HBB"/>
</dbReference>
<reference evidence="21" key="1">
    <citation type="submission" date="2013-12" db="EMBL/GenBank/DDBJ databases">
        <authorList>
            <person name="Omoto C.K."/>
            <person name="Sibley D."/>
            <person name="Venepally P."/>
            <person name="Hadjithomas M."/>
            <person name="Karamycheva S."/>
            <person name="Brunk B."/>
            <person name="Roos D."/>
            <person name="Caler E."/>
            <person name="Lorenzi H."/>
        </authorList>
    </citation>
    <scope>NUCLEOTIDE SEQUENCE</scope>
</reference>
<dbReference type="GO" id="GO:0006366">
    <property type="term" value="P:transcription by RNA polymerase II"/>
    <property type="evidence" value="ECO:0007669"/>
    <property type="project" value="TreeGrafter"/>
</dbReference>
<dbReference type="GO" id="GO:0003684">
    <property type="term" value="F:damaged DNA binding"/>
    <property type="evidence" value="ECO:0007669"/>
    <property type="project" value="TreeGrafter"/>
</dbReference>
<keyword evidence="8" id="KW-0378">Hydrolase</keyword>
<sequence>MVQFFIDDLEVFFPYDHVYPEQYAYMRQLKATLDAHGHGVLEMPTGTGKTVALMSLISSYQLEHPEVEKFFFCTRTVAEMEKALIELRGVLRYRLNDLLQREDRRAERANVLACALSARRNLCVHPIISREGDRDKIDESCRQLTAPWVRNSHGENAGDLEEMFQNVNDCRLCPWYEALDSEWNVESMPVDVYTIEDLKNFGSTGKNPILDEETTNLRRLRAKYDVIRMDDEEESPGRVNTRFCSYFASRRMAQAASVLILNYQYVLDPRVSQVAFGSSGLMSGKGQVLANRFAKKDAGETSRAADPWVIVFDEAHNIDNVCIEALSINLSVLDVEKARVNVRRLQKLIAEKKVHDQQSLRTELEQMIRGTDSGSQITGSQVTGNGGRATDLTQSVVRNNEYESMLQEHMASPLLPNEQQMLVNALVPGNIRKAELFLMNMHVIIVYLDDYIRQFKVVTEGPLSFLKKLEEKTTISSDTLQHFYERLKNLFISLQVTDIREYMPLTKIADFCTLVSTYWKGFVLITDPYPEAPGIYDPITQLCCVDSSLAMKPVLEKFQSVVLTSGTISPLYLYPRLLGFQPVVTQSFPMSLDRKCICPMVVGKGPDQIPLSSAYELREDAAVVRNYGRLLTEFARTVPDGIVCFFTSYQYMELIISKWYKTGVINELMRYKLLLMETKDIVTTTLALDSYRKCCDNGRGAIFFSVARGKVAEGIDFDRHYGRCVMLFGVPFQYTLSKVLKARLEFMKETYKVPESEFLSFDAMRQAAQCIGRVIRSKTDYGLMVLADYRYGRADKRKKLPEWVLECLDPHHTALSVDVAVQVARDFLIEMSQPYQISMRSRLDFDALQKLHKLTTRIKQKQDVKNETEQEAVVKDQPQDIKPATTKL</sequence>
<evidence type="ECO:0000256" key="3">
    <source>
        <dbReference type="ARBA" id="ARBA00009146"/>
    </source>
</evidence>
<dbReference type="GO" id="GO:0005634">
    <property type="term" value="C:nucleus"/>
    <property type="evidence" value="ECO:0007669"/>
    <property type="project" value="UniProtKB-SubCell"/>
</dbReference>
<gene>
    <name evidence="21" type="ORF">GNI_106410</name>
</gene>
<comment type="caution">
    <text evidence="21">The sequence shown here is derived from an EMBL/GenBank/DDBJ whole genome shotgun (WGS) entry which is preliminary data.</text>
</comment>
<keyword evidence="7" id="KW-0227">DNA damage</keyword>
<dbReference type="InterPro" id="IPR027417">
    <property type="entry name" value="P-loop_NTPase"/>
</dbReference>
<dbReference type="GO" id="GO:0043139">
    <property type="term" value="F:5'-3' DNA helicase activity"/>
    <property type="evidence" value="ECO:0007669"/>
    <property type="project" value="UniProtKB-EC"/>
</dbReference>
<keyword evidence="4" id="KW-0004">4Fe-4S</keyword>
<evidence type="ECO:0000256" key="7">
    <source>
        <dbReference type="ARBA" id="ARBA00022763"/>
    </source>
</evidence>
<feature type="compositionally biased region" description="Basic and acidic residues" evidence="19">
    <location>
        <begin position="865"/>
        <end position="879"/>
    </location>
</feature>
<evidence type="ECO:0000256" key="17">
    <source>
        <dbReference type="ARBA" id="ARBA00044969"/>
    </source>
</evidence>
<dbReference type="GO" id="GO:0016818">
    <property type="term" value="F:hydrolase activity, acting on acid anhydrides, in phosphorus-containing anhydrides"/>
    <property type="evidence" value="ECO:0007669"/>
    <property type="project" value="InterPro"/>
</dbReference>
<evidence type="ECO:0000313" key="22">
    <source>
        <dbReference type="Proteomes" id="UP000019763"/>
    </source>
</evidence>
<comment type="subcellular location">
    <subcellularLocation>
        <location evidence="2">Nucleus</location>
    </subcellularLocation>
</comment>
<evidence type="ECO:0000256" key="9">
    <source>
        <dbReference type="ARBA" id="ARBA00022806"/>
    </source>
</evidence>
<name>A0A023B467_GRENI</name>
<evidence type="ECO:0000313" key="21">
    <source>
        <dbReference type="EMBL" id="EZG56010.1"/>
    </source>
</evidence>
<dbReference type="InterPro" id="IPR006554">
    <property type="entry name" value="Helicase-like_DEXD_c2"/>
</dbReference>
<keyword evidence="15" id="KW-0413">Isomerase</keyword>
<keyword evidence="11" id="KW-0408">Iron</keyword>
<evidence type="ECO:0000256" key="5">
    <source>
        <dbReference type="ARBA" id="ARBA00022723"/>
    </source>
</evidence>
<comment type="cofactor">
    <cofactor evidence="1">
        <name>[4Fe-4S] cluster</name>
        <dbReference type="ChEBI" id="CHEBI:49883"/>
    </cofactor>
</comment>
<keyword evidence="16" id="KW-0539">Nucleus</keyword>
<dbReference type="eggNOG" id="KOG1131">
    <property type="taxonomic scope" value="Eukaryota"/>
</dbReference>
<dbReference type="SUPFAM" id="SSF52540">
    <property type="entry name" value="P-loop containing nucleoside triphosphate hydrolases"/>
    <property type="match status" value="1"/>
</dbReference>
<evidence type="ECO:0000256" key="8">
    <source>
        <dbReference type="ARBA" id="ARBA00022801"/>
    </source>
</evidence>
<dbReference type="AlphaFoldDB" id="A0A023B467"/>